<dbReference type="AlphaFoldDB" id="A0A2K1KT00"/>
<dbReference type="Gramene" id="Pp3c3_2599V3.1">
    <property type="protein sequence ID" value="PAC:32944679.CDS.1"/>
    <property type="gene ID" value="Pp3c3_2599"/>
</dbReference>
<dbReference type="EnsemblPlants" id="Pp3c3_2599V3.1">
    <property type="protein sequence ID" value="PAC:32944679.CDS.1"/>
    <property type="gene ID" value="Pp3c3_2599"/>
</dbReference>
<organism evidence="2">
    <name type="scientific">Physcomitrium patens</name>
    <name type="common">Spreading-leaved earth moss</name>
    <name type="synonym">Physcomitrella patens</name>
    <dbReference type="NCBI Taxonomy" id="3218"/>
    <lineage>
        <taxon>Eukaryota</taxon>
        <taxon>Viridiplantae</taxon>
        <taxon>Streptophyta</taxon>
        <taxon>Embryophyta</taxon>
        <taxon>Bryophyta</taxon>
        <taxon>Bryophytina</taxon>
        <taxon>Bryopsida</taxon>
        <taxon>Funariidae</taxon>
        <taxon>Funariales</taxon>
        <taxon>Funariaceae</taxon>
        <taxon>Physcomitrium</taxon>
    </lineage>
</organism>
<dbReference type="InParanoid" id="A0A2K1KT00"/>
<protein>
    <submittedName>
        <fullName evidence="2 3">Uncharacterized protein</fullName>
    </submittedName>
</protein>
<keyword evidence="1" id="KW-0812">Transmembrane</keyword>
<dbReference type="EMBL" id="ABEU02000003">
    <property type="protein sequence ID" value="PNR56922.1"/>
    <property type="molecule type" value="Genomic_DNA"/>
</dbReference>
<keyword evidence="1" id="KW-0472">Membrane</keyword>
<reference evidence="3" key="3">
    <citation type="submission" date="2020-12" db="UniProtKB">
        <authorList>
            <consortium name="EnsemblPlants"/>
        </authorList>
    </citation>
    <scope>IDENTIFICATION</scope>
</reference>
<evidence type="ECO:0000313" key="2">
    <source>
        <dbReference type="EMBL" id="PNR56922.1"/>
    </source>
</evidence>
<feature type="transmembrane region" description="Helical" evidence="1">
    <location>
        <begin position="100"/>
        <end position="121"/>
    </location>
</feature>
<reference evidence="2 4" key="2">
    <citation type="journal article" date="2018" name="Plant J.">
        <title>The Physcomitrella patens chromosome-scale assembly reveals moss genome structure and evolution.</title>
        <authorList>
            <person name="Lang D."/>
            <person name="Ullrich K.K."/>
            <person name="Murat F."/>
            <person name="Fuchs J."/>
            <person name="Jenkins J."/>
            <person name="Haas F.B."/>
            <person name="Piednoel M."/>
            <person name="Gundlach H."/>
            <person name="Van Bel M."/>
            <person name="Meyberg R."/>
            <person name="Vives C."/>
            <person name="Morata J."/>
            <person name="Symeonidi A."/>
            <person name="Hiss M."/>
            <person name="Muchero W."/>
            <person name="Kamisugi Y."/>
            <person name="Saleh O."/>
            <person name="Blanc G."/>
            <person name="Decker E.L."/>
            <person name="van Gessel N."/>
            <person name="Grimwood J."/>
            <person name="Hayes R.D."/>
            <person name="Graham S.W."/>
            <person name="Gunter L.E."/>
            <person name="McDaniel S.F."/>
            <person name="Hoernstein S.N.W."/>
            <person name="Larsson A."/>
            <person name="Li F.W."/>
            <person name="Perroud P.F."/>
            <person name="Phillips J."/>
            <person name="Ranjan P."/>
            <person name="Rokshar D.S."/>
            <person name="Rothfels C.J."/>
            <person name="Schneider L."/>
            <person name="Shu S."/>
            <person name="Stevenson D.W."/>
            <person name="Thummler F."/>
            <person name="Tillich M."/>
            <person name="Villarreal Aguilar J.C."/>
            <person name="Widiez T."/>
            <person name="Wong G.K."/>
            <person name="Wymore A."/>
            <person name="Zhang Y."/>
            <person name="Zimmer A.D."/>
            <person name="Quatrano R.S."/>
            <person name="Mayer K.F.X."/>
            <person name="Goodstein D."/>
            <person name="Casacuberta J.M."/>
            <person name="Vandepoele K."/>
            <person name="Reski R."/>
            <person name="Cuming A.C."/>
            <person name="Tuskan G.A."/>
            <person name="Maumus F."/>
            <person name="Salse J."/>
            <person name="Schmutz J."/>
            <person name="Rensing S.A."/>
        </authorList>
    </citation>
    <scope>NUCLEOTIDE SEQUENCE [LARGE SCALE GENOMIC DNA]</scope>
    <source>
        <strain evidence="3 4">cv. Gransden 2004</strain>
    </source>
</reference>
<evidence type="ECO:0000313" key="4">
    <source>
        <dbReference type="Proteomes" id="UP000006727"/>
    </source>
</evidence>
<dbReference type="Proteomes" id="UP000006727">
    <property type="component" value="Chromosome 3"/>
</dbReference>
<keyword evidence="1" id="KW-1133">Transmembrane helix</keyword>
<reference evidence="2 4" key="1">
    <citation type="journal article" date="2008" name="Science">
        <title>The Physcomitrella genome reveals evolutionary insights into the conquest of land by plants.</title>
        <authorList>
            <person name="Rensing S."/>
            <person name="Lang D."/>
            <person name="Zimmer A."/>
            <person name="Terry A."/>
            <person name="Salamov A."/>
            <person name="Shapiro H."/>
            <person name="Nishiyama T."/>
            <person name="Perroud P.-F."/>
            <person name="Lindquist E."/>
            <person name="Kamisugi Y."/>
            <person name="Tanahashi T."/>
            <person name="Sakakibara K."/>
            <person name="Fujita T."/>
            <person name="Oishi K."/>
            <person name="Shin-I T."/>
            <person name="Kuroki Y."/>
            <person name="Toyoda A."/>
            <person name="Suzuki Y."/>
            <person name="Hashimoto A."/>
            <person name="Yamaguchi K."/>
            <person name="Sugano A."/>
            <person name="Kohara Y."/>
            <person name="Fujiyama A."/>
            <person name="Anterola A."/>
            <person name="Aoki S."/>
            <person name="Ashton N."/>
            <person name="Barbazuk W.B."/>
            <person name="Barker E."/>
            <person name="Bennetzen J."/>
            <person name="Bezanilla M."/>
            <person name="Blankenship R."/>
            <person name="Cho S.H."/>
            <person name="Dutcher S."/>
            <person name="Estelle M."/>
            <person name="Fawcett J.A."/>
            <person name="Gundlach H."/>
            <person name="Hanada K."/>
            <person name="Heyl A."/>
            <person name="Hicks K.A."/>
            <person name="Hugh J."/>
            <person name="Lohr M."/>
            <person name="Mayer K."/>
            <person name="Melkozernov A."/>
            <person name="Murata T."/>
            <person name="Nelson D."/>
            <person name="Pils B."/>
            <person name="Prigge M."/>
            <person name="Reiss B."/>
            <person name="Renner T."/>
            <person name="Rombauts S."/>
            <person name="Rushton P."/>
            <person name="Sanderfoot A."/>
            <person name="Schween G."/>
            <person name="Shiu S.-H."/>
            <person name="Stueber K."/>
            <person name="Theodoulou F.L."/>
            <person name="Tu H."/>
            <person name="Van de Peer Y."/>
            <person name="Verrier P.J."/>
            <person name="Waters E."/>
            <person name="Wood A."/>
            <person name="Yang L."/>
            <person name="Cove D."/>
            <person name="Cuming A."/>
            <person name="Hasebe M."/>
            <person name="Lucas S."/>
            <person name="Mishler D.B."/>
            <person name="Reski R."/>
            <person name="Grigoriev I."/>
            <person name="Quatrano R.S."/>
            <person name="Boore J.L."/>
        </authorList>
    </citation>
    <scope>NUCLEOTIDE SEQUENCE [LARGE SCALE GENOMIC DNA]</scope>
    <source>
        <strain evidence="3 4">cv. Gransden 2004</strain>
    </source>
</reference>
<sequence length="130" mass="14613">MCVEVLEDMFENVFTLSLRQLLYFWAIPASLFSLFQWTTISSYSSLCLSPLVFIFGMSCSETMAGADAKPGKAIHTKQKSISFLYCLQSRVMQYIHGVNIVPASVVILALFLVLIILLEVLHRNQPGITF</sequence>
<keyword evidence="4" id="KW-1185">Reference proteome</keyword>
<proteinExistence type="predicted"/>
<evidence type="ECO:0000313" key="3">
    <source>
        <dbReference type="EnsemblPlants" id="PAC:32944679.CDS.1"/>
    </source>
</evidence>
<feature type="transmembrane region" description="Helical" evidence="1">
    <location>
        <begin position="21"/>
        <end position="40"/>
    </location>
</feature>
<name>A0A2K1KT00_PHYPA</name>
<accession>A0A2K1KT00</accession>
<gene>
    <name evidence="2" type="ORF">PHYPA_003915</name>
</gene>
<evidence type="ECO:0000256" key="1">
    <source>
        <dbReference type="SAM" id="Phobius"/>
    </source>
</evidence>